<dbReference type="NCBIfam" id="TIGR00426">
    <property type="entry name" value="competence protein ComEA helix-hairpin-helix repeat region"/>
    <property type="match status" value="1"/>
</dbReference>
<dbReference type="GO" id="GO:0015627">
    <property type="term" value="C:type II protein secretion system complex"/>
    <property type="evidence" value="ECO:0007669"/>
    <property type="project" value="TreeGrafter"/>
</dbReference>
<dbReference type="GO" id="GO:0003677">
    <property type="term" value="F:DNA binding"/>
    <property type="evidence" value="ECO:0007669"/>
    <property type="project" value="UniProtKB-KW"/>
</dbReference>
<dbReference type="GO" id="GO:0015628">
    <property type="term" value="P:protein secretion by the type II secretion system"/>
    <property type="evidence" value="ECO:0007669"/>
    <property type="project" value="TreeGrafter"/>
</dbReference>
<dbReference type="InterPro" id="IPR051675">
    <property type="entry name" value="Endo/Exo/Phosphatase_dom_1"/>
</dbReference>
<protein>
    <submittedName>
        <fullName evidence="3">ComEA family DNA-binding protein</fullName>
    </submittedName>
</protein>
<keyword evidence="4" id="KW-1185">Reference proteome</keyword>
<dbReference type="InterPro" id="IPR004509">
    <property type="entry name" value="Competence_ComEA_HhH"/>
</dbReference>
<feature type="domain" description="Helix-hairpin-helix DNA-binding motif class 1" evidence="2">
    <location>
        <begin position="186"/>
        <end position="205"/>
    </location>
</feature>
<name>A0A540R6Z4_9CORY</name>
<comment type="caution">
    <text evidence="3">The sequence shown here is derived from an EMBL/GenBank/DDBJ whole genome shotgun (WGS) entry which is preliminary data.</text>
</comment>
<dbReference type="SUPFAM" id="SSF47781">
    <property type="entry name" value="RuvA domain 2-like"/>
    <property type="match status" value="1"/>
</dbReference>
<evidence type="ECO:0000313" key="3">
    <source>
        <dbReference type="EMBL" id="TQE43496.1"/>
    </source>
</evidence>
<keyword evidence="1" id="KW-0812">Transmembrane</keyword>
<reference evidence="3 4" key="1">
    <citation type="submission" date="2019-06" db="EMBL/GenBank/DDBJ databases">
        <title>Draft genome of C. phoceense Strain 272.</title>
        <authorList>
            <person name="Pacheco L.G.C."/>
            <person name="Barberis C.M."/>
            <person name="Almuzara M.N."/>
            <person name="Traglia G.M."/>
            <person name="Santos C.S."/>
            <person name="Rocha D.J.P.G."/>
            <person name="Aguiar E.R.G.R."/>
            <person name="Vay C.A."/>
        </authorList>
    </citation>
    <scope>NUCLEOTIDE SEQUENCE [LARGE SCALE GENOMIC DNA]</scope>
    <source>
        <strain evidence="3 4">272</strain>
    </source>
</reference>
<evidence type="ECO:0000259" key="2">
    <source>
        <dbReference type="SMART" id="SM00278"/>
    </source>
</evidence>
<dbReference type="Proteomes" id="UP000318080">
    <property type="component" value="Unassembled WGS sequence"/>
</dbReference>
<feature type="transmembrane region" description="Helical" evidence="1">
    <location>
        <begin position="36"/>
        <end position="57"/>
    </location>
</feature>
<dbReference type="InterPro" id="IPR010994">
    <property type="entry name" value="RuvA_2-like"/>
</dbReference>
<keyword evidence="1" id="KW-1133">Transmembrane helix</keyword>
<accession>A0A540R6Z4</accession>
<dbReference type="AlphaFoldDB" id="A0A540R6Z4"/>
<dbReference type="InterPro" id="IPR019554">
    <property type="entry name" value="Soluble_ligand-bd"/>
</dbReference>
<dbReference type="PANTHER" id="PTHR21180">
    <property type="entry name" value="ENDONUCLEASE/EXONUCLEASE/PHOSPHATASE FAMILY DOMAIN-CONTAINING PROTEIN 1"/>
    <property type="match status" value="1"/>
</dbReference>
<feature type="domain" description="Helix-hairpin-helix DNA-binding motif class 1" evidence="2">
    <location>
        <begin position="156"/>
        <end position="175"/>
    </location>
</feature>
<dbReference type="Pfam" id="PF12836">
    <property type="entry name" value="HHH_3"/>
    <property type="match status" value="1"/>
</dbReference>
<evidence type="ECO:0000313" key="4">
    <source>
        <dbReference type="Proteomes" id="UP000318080"/>
    </source>
</evidence>
<sequence length="208" mass="21945">MGQNASQRSGAGRLADLLAPTGEEELLNVEYPRPRLRVPLIPAVVAGLVLIAGVLLWNQREPQPVPLVAPHPSETAGDFVVSVVGEVDNPGLVTLTPGARVADALEHARPREGANLTDLNHAQRLEDGQQIHVRPAGEPVAQSDDGTIHVNSATVEQLMTLQGVGEVTAQAIVDYRESIGGFSDIAQLEEVSGIGPAKFAQISKQVSL</sequence>
<dbReference type="GO" id="GO:0006281">
    <property type="term" value="P:DNA repair"/>
    <property type="evidence" value="ECO:0007669"/>
    <property type="project" value="InterPro"/>
</dbReference>
<keyword evidence="3" id="KW-0238">DNA-binding</keyword>
<dbReference type="Pfam" id="PF10531">
    <property type="entry name" value="SLBB"/>
    <property type="match status" value="1"/>
</dbReference>
<dbReference type="InterPro" id="IPR003583">
    <property type="entry name" value="Hlx-hairpin-Hlx_DNA-bd_motif"/>
</dbReference>
<dbReference type="RefSeq" id="WP_066492487.1">
    <property type="nucleotide sequence ID" value="NZ_JADPQA010000006.1"/>
</dbReference>
<dbReference type="EMBL" id="VHIR01000008">
    <property type="protein sequence ID" value="TQE43496.1"/>
    <property type="molecule type" value="Genomic_DNA"/>
</dbReference>
<organism evidence="3 4">
    <name type="scientific">Corynebacterium phoceense</name>
    <dbReference type="NCBI Taxonomy" id="1686286"/>
    <lineage>
        <taxon>Bacteria</taxon>
        <taxon>Bacillati</taxon>
        <taxon>Actinomycetota</taxon>
        <taxon>Actinomycetes</taxon>
        <taxon>Mycobacteriales</taxon>
        <taxon>Corynebacteriaceae</taxon>
        <taxon>Corynebacterium</taxon>
    </lineage>
</organism>
<dbReference type="Gene3D" id="1.10.150.280">
    <property type="entry name" value="AF1531-like domain"/>
    <property type="match status" value="1"/>
</dbReference>
<proteinExistence type="predicted"/>
<dbReference type="SMART" id="SM00278">
    <property type="entry name" value="HhH1"/>
    <property type="match status" value="2"/>
</dbReference>
<keyword evidence="1" id="KW-0472">Membrane</keyword>
<gene>
    <name evidence="3" type="ORF">EJK80_06935</name>
</gene>
<dbReference type="PANTHER" id="PTHR21180:SF32">
    <property type="entry name" value="ENDONUCLEASE_EXONUCLEASE_PHOSPHATASE FAMILY DOMAIN-CONTAINING PROTEIN 1"/>
    <property type="match status" value="1"/>
</dbReference>
<evidence type="ECO:0000256" key="1">
    <source>
        <dbReference type="SAM" id="Phobius"/>
    </source>
</evidence>